<dbReference type="Proteomes" id="UP001620626">
    <property type="component" value="Unassembled WGS sequence"/>
</dbReference>
<evidence type="ECO:0000313" key="4">
    <source>
        <dbReference type="EMBL" id="KAL3072030.1"/>
    </source>
</evidence>
<dbReference type="EMBL" id="JBICBT010001350">
    <property type="protein sequence ID" value="KAL3072030.1"/>
    <property type="molecule type" value="Genomic_DNA"/>
</dbReference>
<organism evidence="4 5">
    <name type="scientific">Heterodera trifolii</name>
    <dbReference type="NCBI Taxonomy" id="157864"/>
    <lineage>
        <taxon>Eukaryota</taxon>
        <taxon>Metazoa</taxon>
        <taxon>Ecdysozoa</taxon>
        <taxon>Nematoda</taxon>
        <taxon>Chromadorea</taxon>
        <taxon>Rhabditida</taxon>
        <taxon>Tylenchina</taxon>
        <taxon>Tylenchomorpha</taxon>
        <taxon>Tylenchoidea</taxon>
        <taxon>Heteroderidae</taxon>
        <taxon>Heteroderinae</taxon>
        <taxon>Heterodera</taxon>
    </lineage>
</organism>
<sequence length="442" mass="48509">MFISHQCAVVAAANRNSFDCPSPMHDKMKRNGMATIQFADPNLTVYVSQADNLKAFCQCLLLHLNGMPTAVVASRHVHLPMCRHRRRQSQQFRLSVANALRQLLDDQTSAKVAAANRNSFNCPSPMHFGKLRLRNRPKFAFNATGISVDDQTRRANKIEHSLDQLQQSLAEAHSRIAQLEQLQNIQATINEDVSLLAAQLQNEKATVSRAVAQNLELKSQLKELQDRLIAVINESAAKEDERNGHGGGGQTKRRGGGGRIASSANLQRLDIVGIGFRAVDIRWFVMRRQRIVSSVAVGLTRLRFLPPSLCVVKFSAPHFNLLDISGNEHAPFITGTAQLSVDNFLTGKTGDAATTSSTVVSVTAPPALCEFAAAAVLNNKKLLCPGSSLLRPSFADCLPTFVGRSMRQWLRRKAIYKNQPRRPICNASTLSGLASVPWTFAA</sequence>
<comment type="caution">
    <text evidence="4">The sequence shown here is derived from an EMBL/GenBank/DDBJ whole genome shotgun (WGS) entry which is preliminary data.</text>
</comment>
<dbReference type="AlphaFoldDB" id="A0ABD2I4D2"/>
<feature type="domain" description="Golgin subfamily A conserved" evidence="3">
    <location>
        <begin position="163"/>
        <end position="234"/>
    </location>
</feature>
<evidence type="ECO:0000259" key="3">
    <source>
        <dbReference type="Pfam" id="PF15070"/>
    </source>
</evidence>
<keyword evidence="5" id="KW-1185">Reference proteome</keyword>
<feature type="region of interest" description="Disordered" evidence="2">
    <location>
        <begin position="239"/>
        <end position="259"/>
    </location>
</feature>
<evidence type="ECO:0000313" key="5">
    <source>
        <dbReference type="Proteomes" id="UP001620626"/>
    </source>
</evidence>
<dbReference type="InterPro" id="IPR043976">
    <property type="entry name" value="GOLGA_cons_dom"/>
</dbReference>
<proteinExistence type="predicted"/>
<evidence type="ECO:0000256" key="1">
    <source>
        <dbReference type="SAM" id="Coils"/>
    </source>
</evidence>
<name>A0ABD2I4D2_9BILA</name>
<reference evidence="4 5" key="1">
    <citation type="submission" date="2024-10" db="EMBL/GenBank/DDBJ databases">
        <authorList>
            <person name="Kim D."/>
        </authorList>
    </citation>
    <scope>NUCLEOTIDE SEQUENCE [LARGE SCALE GENOMIC DNA]</scope>
    <source>
        <strain evidence="4">BH-2024</strain>
    </source>
</reference>
<keyword evidence="1" id="KW-0175">Coiled coil</keyword>
<dbReference type="Pfam" id="PF15070">
    <property type="entry name" value="GOLGA2L5"/>
    <property type="match status" value="1"/>
</dbReference>
<accession>A0ABD2I4D2</accession>
<feature type="coiled-coil region" evidence="1">
    <location>
        <begin position="148"/>
        <end position="182"/>
    </location>
</feature>
<gene>
    <name evidence="4" type="ORF">niasHT_035712</name>
</gene>
<evidence type="ECO:0000256" key="2">
    <source>
        <dbReference type="SAM" id="MobiDB-lite"/>
    </source>
</evidence>
<protein>
    <recommendedName>
        <fullName evidence="3">Golgin subfamily A conserved domain-containing protein</fullName>
    </recommendedName>
</protein>